<dbReference type="AlphaFoldDB" id="H2XZN5"/>
<name>H2XZN5_CIOIN</name>
<dbReference type="HOGENOM" id="CLU_2837726_0_0_1"/>
<dbReference type="InParanoid" id="H2XZN5"/>
<proteinExistence type="predicted"/>
<reference evidence="2" key="1">
    <citation type="journal article" date="2002" name="Science">
        <title>The draft genome of Ciona intestinalis: insights into chordate and vertebrate origins.</title>
        <authorList>
            <person name="Dehal P."/>
            <person name="Satou Y."/>
            <person name="Campbell R.K."/>
            <person name="Chapman J."/>
            <person name="Degnan B."/>
            <person name="De Tomaso A."/>
            <person name="Davidson B."/>
            <person name="Di Gregorio A."/>
            <person name="Gelpke M."/>
            <person name="Goodstein D.M."/>
            <person name="Harafuji N."/>
            <person name="Hastings K.E."/>
            <person name="Ho I."/>
            <person name="Hotta K."/>
            <person name="Huang W."/>
            <person name="Kawashima T."/>
            <person name="Lemaire P."/>
            <person name="Martinez D."/>
            <person name="Meinertzhagen I.A."/>
            <person name="Necula S."/>
            <person name="Nonaka M."/>
            <person name="Putnam N."/>
            <person name="Rash S."/>
            <person name="Saiga H."/>
            <person name="Satake M."/>
            <person name="Terry A."/>
            <person name="Yamada L."/>
            <person name="Wang H.G."/>
            <person name="Awazu S."/>
            <person name="Azumi K."/>
            <person name="Boore J."/>
            <person name="Branno M."/>
            <person name="Chin-Bow S."/>
            <person name="DeSantis R."/>
            <person name="Doyle S."/>
            <person name="Francino P."/>
            <person name="Keys D.N."/>
            <person name="Haga S."/>
            <person name="Hayashi H."/>
            <person name="Hino K."/>
            <person name="Imai K.S."/>
            <person name="Inaba K."/>
            <person name="Kano S."/>
            <person name="Kobayashi K."/>
            <person name="Kobayashi M."/>
            <person name="Lee B.I."/>
            <person name="Makabe K.W."/>
            <person name="Manohar C."/>
            <person name="Matassi G."/>
            <person name="Medina M."/>
            <person name="Mochizuki Y."/>
            <person name="Mount S."/>
            <person name="Morishita T."/>
            <person name="Miura S."/>
            <person name="Nakayama A."/>
            <person name="Nishizaka S."/>
            <person name="Nomoto H."/>
            <person name="Ohta F."/>
            <person name="Oishi K."/>
            <person name="Rigoutsos I."/>
            <person name="Sano M."/>
            <person name="Sasaki A."/>
            <person name="Sasakura Y."/>
            <person name="Shoguchi E."/>
            <person name="Shin-i T."/>
            <person name="Spagnuolo A."/>
            <person name="Stainier D."/>
            <person name="Suzuki M.M."/>
            <person name="Tassy O."/>
            <person name="Takatori N."/>
            <person name="Tokuoka M."/>
            <person name="Yagi K."/>
            <person name="Yoshizaki F."/>
            <person name="Wada S."/>
            <person name="Zhang C."/>
            <person name="Hyatt P.D."/>
            <person name="Larimer F."/>
            <person name="Detter C."/>
            <person name="Doggett N."/>
            <person name="Glavina T."/>
            <person name="Hawkins T."/>
            <person name="Richardson P."/>
            <person name="Lucas S."/>
            <person name="Kohara Y."/>
            <person name="Levine M."/>
            <person name="Satoh N."/>
            <person name="Rokhsar D.S."/>
        </authorList>
    </citation>
    <scope>NUCLEOTIDE SEQUENCE [LARGE SCALE GENOMIC DNA]</scope>
</reference>
<keyword evidence="2" id="KW-1185">Reference proteome</keyword>
<reference evidence="1" key="2">
    <citation type="journal article" date="2008" name="Genome Biol.">
        <title>Improved genome assembly and evidence-based global gene model set for the chordate Ciona intestinalis: new insight into intron and operon populations.</title>
        <authorList>
            <person name="Satou Y."/>
            <person name="Mineta K."/>
            <person name="Ogasawara M."/>
            <person name="Sasakura Y."/>
            <person name="Shoguchi E."/>
            <person name="Ueno K."/>
            <person name="Yamada L."/>
            <person name="Matsumoto J."/>
            <person name="Wasserscheid J."/>
            <person name="Dewar K."/>
            <person name="Wiley G.B."/>
            <person name="Macmil S.L."/>
            <person name="Roe B.A."/>
            <person name="Zeller R.W."/>
            <person name="Hastings K.E."/>
            <person name="Lemaire P."/>
            <person name="Lindquist E."/>
            <person name="Endo T."/>
            <person name="Hotta K."/>
            <person name="Inaba K."/>
        </authorList>
    </citation>
    <scope>NUCLEOTIDE SEQUENCE [LARGE SCALE GENOMIC DNA]</scope>
    <source>
        <strain evidence="1">wild type</strain>
    </source>
</reference>
<dbReference type="EMBL" id="EAAA01001923">
    <property type="status" value="NOT_ANNOTATED_CDS"/>
    <property type="molecule type" value="Genomic_DNA"/>
</dbReference>
<evidence type="ECO:0000313" key="2">
    <source>
        <dbReference type="Proteomes" id="UP000008144"/>
    </source>
</evidence>
<dbReference type="Proteomes" id="UP000008144">
    <property type="component" value="Chromosome 4"/>
</dbReference>
<accession>H2XZN5</accession>
<protein>
    <submittedName>
        <fullName evidence="1">Uncharacterized protein</fullName>
    </submittedName>
</protein>
<dbReference type="EMBL" id="EAAA01001924">
    <property type="status" value="NOT_ANNOTATED_CDS"/>
    <property type="molecule type" value="Genomic_DNA"/>
</dbReference>
<reference evidence="1" key="3">
    <citation type="submission" date="2025-08" db="UniProtKB">
        <authorList>
            <consortium name="Ensembl"/>
        </authorList>
    </citation>
    <scope>IDENTIFICATION</scope>
</reference>
<sequence>MLVINFPFTLKPLPCYVGSWNFFPAWLFHNITYHIPKVGRDAYYVNPNEIVMYHMWFGIFRQKNKH</sequence>
<organism evidence="1 2">
    <name type="scientific">Ciona intestinalis</name>
    <name type="common">Transparent sea squirt</name>
    <name type="synonym">Ascidia intestinalis</name>
    <dbReference type="NCBI Taxonomy" id="7719"/>
    <lineage>
        <taxon>Eukaryota</taxon>
        <taxon>Metazoa</taxon>
        <taxon>Chordata</taxon>
        <taxon>Tunicata</taxon>
        <taxon>Ascidiacea</taxon>
        <taxon>Phlebobranchia</taxon>
        <taxon>Cionidae</taxon>
        <taxon>Ciona</taxon>
    </lineage>
</organism>
<dbReference type="Ensembl" id="ENSCINT00000035203.1">
    <property type="protein sequence ID" value="ENSCINP00000035119.1"/>
    <property type="gene ID" value="ENSCING00000020079.1"/>
</dbReference>
<reference evidence="1" key="4">
    <citation type="submission" date="2025-09" db="UniProtKB">
        <authorList>
            <consortium name="Ensembl"/>
        </authorList>
    </citation>
    <scope>IDENTIFICATION</scope>
</reference>
<evidence type="ECO:0000313" key="1">
    <source>
        <dbReference type="Ensembl" id="ENSCINP00000035119.1"/>
    </source>
</evidence>